<sequence length="64" mass="7258">MCPSAMLLDILVEEQVPFSTFSDSHFPQVMGIYGDDIQAMLMNRGVTKVATFTNRKREMVLFEA</sequence>
<dbReference type="AlphaFoldDB" id="A0A919WK74"/>
<evidence type="ECO:0000313" key="1">
    <source>
        <dbReference type="EMBL" id="GIN63293.1"/>
    </source>
</evidence>
<evidence type="ECO:0000313" key="2">
    <source>
        <dbReference type="Proteomes" id="UP000682111"/>
    </source>
</evidence>
<accession>A0A919WK74</accession>
<comment type="caution">
    <text evidence="1">The sequence shown here is derived from an EMBL/GenBank/DDBJ whole genome shotgun (WGS) entry which is preliminary data.</text>
</comment>
<organism evidence="1 2">
    <name type="scientific">Robertmurraya siralis</name>
    <dbReference type="NCBI Taxonomy" id="77777"/>
    <lineage>
        <taxon>Bacteria</taxon>
        <taxon>Bacillati</taxon>
        <taxon>Bacillota</taxon>
        <taxon>Bacilli</taxon>
        <taxon>Bacillales</taxon>
        <taxon>Bacillaceae</taxon>
        <taxon>Robertmurraya</taxon>
    </lineage>
</organism>
<name>A0A919WK74_9BACI</name>
<dbReference type="Gene3D" id="3.20.20.140">
    <property type="entry name" value="Metal-dependent hydrolases"/>
    <property type="match status" value="1"/>
</dbReference>
<gene>
    <name evidence="1" type="ORF">J27TS8_32860</name>
</gene>
<protein>
    <submittedName>
        <fullName evidence="1">Uncharacterized protein</fullName>
    </submittedName>
</protein>
<dbReference type="InterPro" id="IPR016195">
    <property type="entry name" value="Pol/histidinol_Pase-like"/>
</dbReference>
<proteinExistence type="predicted"/>
<keyword evidence="2" id="KW-1185">Reference proteome</keyword>
<reference evidence="1" key="1">
    <citation type="submission" date="2021-03" db="EMBL/GenBank/DDBJ databases">
        <title>Antimicrobial resistance genes in bacteria isolated from Japanese honey, and their potential for conferring macrolide and lincosamide resistance in the American foulbrood pathogen Paenibacillus larvae.</title>
        <authorList>
            <person name="Okamoto M."/>
            <person name="Kumagai M."/>
            <person name="Kanamori H."/>
            <person name="Takamatsu D."/>
        </authorList>
    </citation>
    <scope>NUCLEOTIDE SEQUENCE</scope>
    <source>
        <strain evidence="1">J27TS8</strain>
    </source>
</reference>
<dbReference type="SUPFAM" id="SSF89550">
    <property type="entry name" value="PHP domain-like"/>
    <property type="match status" value="1"/>
</dbReference>
<dbReference type="EMBL" id="BORC01000005">
    <property type="protein sequence ID" value="GIN63293.1"/>
    <property type="molecule type" value="Genomic_DNA"/>
</dbReference>
<dbReference type="Proteomes" id="UP000682111">
    <property type="component" value="Unassembled WGS sequence"/>
</dbReference>